<dbReference type="Proteomes" id="UP001595812">
    <property type="component" value="Unassembled WGS sequence"/>
</dbReference>
<evidence type="ECO:0000313" key="2">
    <source>
        <dbReference type="Proteomes" id="UP001595812"/>
    </source>
</evidence>
<name>A0ABV8AE80_9FLAO</name>
<dbReference type="RefSeq" id="WP_386096419.1">
    <property type="nucleotide sequence ID" value="NZ_JBHSAT010000004.1"/>
</dbReference>
<sequence>MKTIFKHHDSHVALLFFVVLATCIFACTSESLDETSFEESNLLLTNKTSEPTTWQEQVDLLSQKMRRFHNFKVAQAQGYTQLIGPPPNMYVPNMGYHYLNPAKINGEFNLLEPEILVYHRDEDGNMIFGAAEYFVPIAEWGMTPPFECEVEVRTPLPDSFIGDEDEWEENCGAGGYTLHAWIGLENPMGVFHHTNPLVPASDPTLD</sequence>
<gene>
    <name evidence="1" type="ORF">ACFOSX_01795</name>
</gene>
<keyword evidence="2" id="KW-1185">Reference proteome</keyword>
<reference evidence="2" key="1">
    <citation type="journal article" date="2019" name="Int. J. Syst. Evol. Microbiol.">
        <title>The Global Catalogue of Microorganisms (GCM) 10K type strain sequencing project: providing services to taxonomists for standard genome sequencing and annotation.</title>
        <authorList>
            <consortium name="The Broad Institute Genomics Platform"/>
            <consortium name="The Broad Institute Genome Sequencing Center for Infectious Disease"/>
            <person name="Wu L."/>
            <person name="Ma J."/>
        </authorList>
    </citation>
    <scope>NUCLEOTIDE SEQUENCE [LARGE SCALE GENOMIC DNA]</scope>
    <source>
        <strain evidence="2">CECT 8979</strain>
    </source>
</reference>
<organism evidence="1 2">
    <name type="scientific">Winogradskyella maritima</name>
    <dbReference type="NCBI Taxonomy" id="1517766"/>
    <lineage>
        <taxon>Bacteria</taxon>
        <taxon>Pseudomonadati</taxon>
        <taxon>Bacteroidota</taxon>
        <taxon>Flavobacteriia</taxon>
        <taxon>Flavobacteriales</taxon>
        <taxon>Flavobacteriaceae</taxon>
        <taxon>Winogradskyella</taxon>
    </lineage>
</organism>
<comment type="caution">
    <text evidence="1">The sequence shown here is derived from an EMBL/GenBank/DDBJ whole genome shotgun (WGS) entry which is preliminary data.</text>
</comment>
<accession>A0ABV8AE80</accession>
<dbReference type="EMBL" id="JBHSAT010000004">
    <property type="protein sequence ID" value="MFC3875950.1"/>
    <property type="molecule type" value="Genomic_DNA"/>
</dbReference>
<proteinExistence type="predicted"/>
<evidence type="ECO:0000313" key="1">
    <source>
        <dbReference type="EMBL" id="MFC3875950.1"/>
    </source>
</evidence>
<protein>
    <submittedName>
        <fullName evidence="1">Uncharacterized protein</fullName>
    </submittedName>
</protein>